<dbReference type="KEGG" id="vg:18563370"/>
<accession>G3MBM0</accession>
<organism evidence="1 2">
    <name type="scientific">Bacillus phage G</name>
    <dbReference type="NCBI Taxonomy" id="2884420"/>
    <lineage>
        <taxon>Viruses</taxon>
        <taxon>Duplodnaviria</taxon>
        <taxon>Heunggongvirae</taxon>
        <taxon>Uroviricota</taxon>
        <taxon>Caudoviricetes</taxon>
        <taxon>Donellivirus</taxon>
        <taxon>Donellivirus gee</taxon>
    </lineage>
</organism>
<evidence type="ECO:0000313" key="2">
    <source>
        <dbReference type="Proteomes" id="UP000009273"/>
    </source>
</evidence>
<sequence>MIEKEPLCAIPRNLNEPDTIIHYPVKLNWKQISYICVGVAGAYFAFQTGLPIEYKTALMAGSVGTSLVTSLIKYEDSTIDELVIDSLHYAQKKNIYRQLEKRGAMNVKFNSYEEKITGDYAFSEF</sequence>
<dbReference type="GeneID" id="18563370"/>
<dbReference type="EMBL" id="JN638751">
    <property type="protein sequence ID" value="AEO93414.1"/>
    <property type="molecule type" value="Genomic_DNA"/>
</dbReference>
<dbReference type="RefSeq" id="YP_009015457.1">
    <property type="nucleotide sequence ID" value="NC_023719.1"/>
</dbReference>
<name>G3MBM0_9CAUD</name>
<evidence type="ECO:0000313" key="1">
    <source>
        <dbReference type="EMBL" id="AEO93414.1"/>
    </source>
</evidence>
<gene>
    <name evidence="1" type="primary">154</name>
    <name evidence="1" type="ORF">G_154</name>
</gene>
<protein>
    <submittedName>
        <fullName evidence="1">Gp154</fullName>
    </submittedName>
</protein>
<keyword evidence="2" id="KW-1185">Reference proteome</keyword>
<reference evidence="1 2" key="1">
    <citation type="submission" date="2011-09" db="EMBL/GenBank/DDBJ databases">
        <authorList>
            <person name="Pope W.H."/>
            <person name="Pedulla M.L."/>
            <person name="Ford M.E."/>
            <person name="Peebles C.L."/>
            <person name="Hatfull G.H."/>
            <person name="Hendrix R.W."/>
        </authorList>
    </citation>
    <scope>NUCLEOTIDE SEQUENCE [LARGE SCALE GENOMIC DNA]</scope>
    <source>
        <strain evidence="1">G</strain>
    </source>
</reference>
<dbReference type="Proteomes" id="UP000009273">
    <property type="component" value="Segment"/>
</dbReference>
<proteinExistence type="predicted"/>